<dbReference type="PANTHER" id="PTHR43646:SF2">
    <property type="entry name" value="GLYCOSYLTRANSFERASE 2-LIKE DOMAIN-CONTAINING PROTEIN"/>
    <property type="match status" value="1"/>
</dbReference>
<proteinExistence type="inferred from homology"/>
<sequence>MSSLRCVAVVVPARDEEQTLGGCLRSLDLARRALQRRRPEIAVRVLVVLDRCVDGSADVVAGHPDVETLVVSAGCVGGARAAGVDHALGRGHAGTNPRGRLHGEVVDLGAVWVASTDADSVVPPHWLTAQVDLAEGGHDLVLGTVEPHDLDASLLGRWAQRHHLLDGHPHVHGANLGVRASRYVEAGGFPGVGLHEDVLLADAVKATGAPWVATDSTRVRTAGRLEGRVDGGFATYLRELATDAQVAPAVP</sequence>
<dbReference type="RefSeq" id="WP_406830989.1">
    <property type="nucleotide sequence ID" value="NZ_CP157483.1"/>
</dbReference>
<dbReference type="InterPro" id="IPR001173">
    <property type="entry name" value="Glyco_trans_2-like"/>
</dbReference>
<dbReference type="SUPFAM" id="SSF53448">
    <property type="entry name" value="Nucleotide-diphospho-sugar transferases"/>
    <property type="match status" value="1"/>
</dbReference>
<gene>
    <name evidence="11" type="ORF">ABEG17_18600</name>
</gene>
<keyword evidence="4 11" id="KW-0808">Transferase</keyword>
<accession>A0AAU7JTK9</accession>
<dbReference type="CDD" id="cd00761">
    <property type="entry name" value="Glyco_tranf_GTA_type"/>
    <property type="match status" value="1"/>
</dbReference>
<evidence type="ECO:0000256" key="9">
    <source>
        <dbReference type="ARBA" id="ARBA00040345"/>
    </source>
</evidence>
<comment type="similarity">
    <text evidence="8">Belongs to the glycosyltransferase 2 family. CrtQ subfamily.</text>
</comment>
<evidence type="ECO:0000259" key="10">
    <source>
        <dbReference type="Pfam" id="PF00535"/>
    </source>
</evidence>
<protein>
    <recommendedName>
        <fullName evidence="9">4,4'-diaponeurosporenoate glycosyltransferase</fullName>
    </recommendedName>
</protein>
<evidence type="ECO:0000256" key="1">
    <source>
        <dbReference type="ARBA" id="ARBA00004236"/>
    </source>
</evidence>
<dbReference type="Gene3D" id="3.90.550.10">
    <property type="entry name" value="Spore Coat Polysaccharide Biosynthesis Protein SpsA, Chain A"/>
    <property type="match status" value="1"/>
</dbReference>
<dbReference type="AlphaFoldDB" id="A0AAU7JTK9"/>
<evidence type="ECO:0000256" key="5">
    <source>
        <dbReference type="ARBA" id="ARBA00023136"/>
    </source>
</evidence>
<keyword evidence="5" id="KW-0472">Membrane</keyword>
<dbReference type="PANTHER" id="PTHR43646">
    <property type="entry name" value="GLYCOSYLTRANSFERASE"/>
    <property type="match status" value="1"/>
</dbReference>
<evidence type="ECO:0000256" key="3">
    <source>
        <dbReference type="ARBA" id="ARBA00022676"/>
    </source>
</evidence>
<evidence type="ECO:0000256" key="4">
    <source>
        <dbReference type="ARBA" id="ARBA00022679"/>
    </source>
</evidence>
<evidence type="ECO:0000256" key="7">
    <source>
        <dbReference type="ARBA" id="ARBA00037904"/>
    </source>
</evidence>
<evidence type="ECO:0000256" key="8">
    <source>
        <dbReference type="ARBA" id="ARBA00038120"/>
    </source>
</evidence>
<dbReference type="GO" id="GO:0005886">
    <property type="term" value="C:plasma membrane"/>
    <property type="evidence" value="ECO:0007669"/>
    <property type="project" value="UniProtKB-SubCell"/>
</dbReference>
<keyword evidence="3 11" id="KW-0328">Glycosyltransferase</keyword>
<comment type="function">
    <text evidence="6">Catalyzes the glycosylation of 4,4'-diaponeurosporenoate, i.e. the esterification of glucose at the C1'' position with the carboxyl group of 4,4'-diaponeurosporenic acid, to form glycosyl-4,4'-diaponeurosporenoate. This is a step in the biosynthesis of staphyloxanthin, an orange pigment present in most staphylococci strains.</text>
</comment>
<keyword evidence="2" id="KW-1003">Cell membrane</keyword>
<evidence type="ECO:0000256" key="2">
    <source>
        <dbReference type="ARBA" id="ARBA00022475"/>
    </source>
</evidence>
<comment type="pathway">
    <text evidence="7">Carotenoid biosynthesis; staphyloxanthin biosynthesis; staphyloxanthin from farnesyl diphosphate: step 4/5.</text>
</comment>
<name>A0AAU7JTK9_9MICO</name>
<reference evidence="11" key="1">
    <citation type="submission" date="2024-05" db="EMBL/GenBank/DDBJ databases">
        <authorList>
            <person name="Kim S."/>
            <person name="Heo J."/>
            <person name="Choi H."/>
            <person name="Choi Y."/>
            <person name="Kwon S.-W."/>
            <person name="Kim Y."/>
        </authorList>
    </citation>
    <scope>NUCLEOTIDE SEQUENCE</scope>
    <source>
        <strain evidence="11">KACC 23699</strain>
    </source>
</reference>
<organism evidence="11">
    <name type="scientific">Pedococcus sp. KACC 23699</name>
    <dbReference type="NCBI Taxonomy" id="3149228"/>
    <lineage>
        <taxon>Bacteria</taxon>
        <taxon>Bacillati</taxon>
        <taxon>Actinomycetota</taxon>
        <taxon>Actinomycetes</taxon>
        <taxon>Micrococcales</taxon>
        <taxon>Intrasporangiaceae</taxon>
        <taxon>Pedococcus</taxon>
    </lineage>
</organism>
<dbReference type="GO" id="GO:0016757">
    <property type="term" value="F:glycosyltransferase activity"/>
    <property type="evidence" value="ECO:0007669"/>
    <property type="project" value="UniProtKB-KW"/>
</dbReference>
<comment type="subcellular location">
    <subcellularLocation>
        <location evidence="1">Cell membrane</location>
    </subcellularLocation>
</comment>
<evidence type="ECO:0000256" key="6">
    <source>
        <dbReference type="ARBA" id="ARBA00037281"/>
    </source>
</evidence>
<evidence type="ECO:0000313" key="11">
    <source>
        <dbReference type="EMBL" id="XBO43548.1"/>
    </source>
</evidence>
<dbReference type="InterPro" id="IPR029044">
    <property type="entry name" value="Nucleotide-diphossugar_trans"/>
</dbReference>
<dbReference type="Pfam" id="PF00535">
    <property type="entry name" value="Glycos_transf_2"/>
    <property type="match status" value="1"/>
</dbReference>
<feature type="domain" description="Glycosyltransferase 2-like" evidence="10">
    <location>
        <begin position="9"/>
        <end position="150"/>
    </location>
</feature>
<dbReference type="EMBL" id="CP157483">
    <property type="protein sequence ID" value="XBO43548.1"/>
    <property type="molecule type" value="Genomic_DNA"/>
</dbReference>